<name>A0AAD5L505_9CRUS</name>
<evidence type="ECO:0000313" key="2">
    <source>
        <dbReference type="EMBL" id="KAI9565087.1"/>
    </source>
</evidence>
<reference evidence="2 3" key="1">
    <citation type="submission" date="2022-05" db="EMBL/GenBank/DDBJ databases">
        <title>A multi-omics perspective on studying reproductive biology in Daphnia sinensis.</title>
        <authorList>
            <person name="Jia J."/>
        </authorList>
    </citation>
    <scope>NUCLEOTIDE SEQUENCE [LARGE SCALE GENOMIC DNA]</scope>
    <source>
        <strain evidence="2 3">WSL</strain>
    </source>
</reference>
<keyword evidence="3" id="KW-1185">Reference proteome</keyword>
<proteinExistence type="predicted"/>
<feature type="region of interest" description="Disordered" evidence="1">
    <location>
        <begin position="105"/>
        <end position="143"/>
    </location>
</feature>
<evidence type="ECO:0000313" key="3">
    <source>
        <dbReference type="Proteomes" id="UP000820818"/>
    </source>
</evidence>
<organism evidence="2 3">
    <name type="scientific">Daphnia sinensis</name>
    <dbReference type="NCBI Taxonomy" id="1820382"/>
    <lineage>
        <taxon>Eukaryota</taxon>
        <taxon>Metazoa</taxon>
        <taxon>Ecdysozoa</taxon>
        <taxon>Arthropoda</taxon>
        <taxon>Crustacea</taxon>
        <taxon>Branchiopoda</taxon>
        <taxon>Diplostraca</taxon>
        <taxon>Cladocera</taxon>
        <taxon>Anomopoda</taxon>
        <taxon>Daphniidae</taxon>
        <taxon>Daphnia</taxon>
        <taxon>Daphnia similis group</taxon>
    </lineage>
</organism>
<protein>
    <submittedName>
        <fullName evidence="2">Uncharacterized protein</fullName>
    </submittedName>
</protein>
<comment type="caution">
    <text evidence="2">The sequence shown here is derived from an EMBL/GenBank/DDBJ whole genome shotgun (WGS) entry which is preliminary data.</text>
</comment>
<sequence>MQRGLKKAFAAVEGHTQRAQKRYKAYYDSRRREAVRYAVGEKVFIYKPVRKIGRAEKLLHRWHGPYVVVRRTTPLNYEVKLADGRARKTEIVLVERIKKFVDLSTPQSEEGAEEGGAREIEEENNNPSREEESGRRRYPKRNRRPPQRLMLSLPLLLVLTPRLAIAAEIVLSNGVIFRAEGERVFIDSEWVLVTDITFGQTDAVASDLEKALDSLLRLQITTRSYEGLKAIVCAPRQPRRQRGVMDGGGTVLNRLFGVATTDDLVKVNKNIEQLSTESTAIVHALEVHTSLINETVWEIQARNGTSMGSNGEANVAMERLPSALFPPAQLGQVLAEVMGNLPPGWSLAPQLQMADMWRAYQSARVMAGAVEGGIRLFIHLPSELPVLSVMDLRIMPVRGADMGTIEIRKASESRKEGENPDVMEILDSLGKRIQQLVEDDNRRVEVMGEGRYPWEVNGMVAPALIGVISGVRVLRNQEREARLGLHQRLVELEARLSAHERTIDEEIQEQNLPA</sequence>
<evidence type="ECO:0000256" key="1">
    <source>
        <dbReference type="SAM" id="MobiDB-lite"/>
    </source>
</evidence>
<dbReference type="EMBL" id="WJBH02000001">
    <property type="protein sequence ID" value="KAI9565087.1"/>
    <property type="molecule type" value="Genomic_DNA"/>
</dbReference>
<gene>
    <name evidence="2" type="ORF">GHT06_008841</name>
</gene>
<dbReference type="Proteomes" id="UP000820818">
    <property type="component" value="Linkage Group LG1"/>
</dbReference>
<accession>A0AAD5L505</accession>
<dbReference type="AlphaFoldDB" id="A0AAD5L505"/>